<sequence>MKKVSLATGIMLLVMSSFAIAETKNTTNTIETENTESCQCPPIPENVDITKYCVYGNELYGKGSVVPLLGTSIMSCVLDRGYFSDSNNLVWSYSYDG</sequence>
<proteinExistence type="predicted"/>
<dbReference type="Proteomes" id="UP000295550">
    <property type="component" value="Unassembled WGS sequence"/>
</dbReference>
<name>A0A4R4J360_PHOLU</name>
<feature type="chain" id="PRO_5020949530" description="DUF1496 domain-containing protein" evidence="1">
    <location>
        <begin position="22"/>
        <end position="97"/>
    </location>
</feature>
<evidence type="ECO:0000313" key="3">
    <source>
        <dbReference type="Proteomes" id="UP000295550"/>
    </source>
</evidence>
<reference evidence="2 3" key="1">
    <citation type="journal article" date="2019" name="Int. J. Syst. Evol. Microbiol.">
        <title>Photorhabdus khanii subsp. guanajuatensis subsp. nov., isolated from Heterorhabditis atacamensis, and Photorhabdus luminescens subsp. mexicana subsp. nov., isolated from Heterorhabditis mexicana entomopathogenic nematodes.</title>
        <authorList>
            <person name="Machado R.A.R."/>
            <person name="Bruno P."/>
            <person name="Arce C.C.M."/>
            <person name="Liechti N."/>
            <person name="Kohler A."/>
            <person name="Bernal J."/>
            <person name="Bruggmann R."/>
            <person name="Turlings T.C.J."/>
        </authorList>
    </citation>
    <scope>NUCLEOTIDE SEQUENCE [LARGE SCALE GENOMIC DNA]</scope>
    <source>
        <strain evidence="2 3">MEX47-22</strain>
    </source>
</reference>
<comment type="caution">
    <text evidence="2">The sequence shown here is derived from an EMBL/GenBank/DDBJ whole genome shotgun (WGS) entry which is preliminary data.</text>
</comment>
<accession>A0A4R4J360</accession>
<keyword evidence="1" id="KW-0732">Signal</keyword>
<dbReference type="InterPro" id="IPR009971">
    <property type="entry name" value="DUF1496"/>
</dbReference>
<protein>
    <recommendedName>
        <fullName evidence="4">DUF1496 domain-containing protein</fullName>
    </recommendedName>
</protein>
<dbReference type="EMBL" id="PUJX01000019">
    <property type="protein sequence ID" value="TDB47924.1"/>
    <property type="molecule type" value="Genomic_DNA"/>
</dbReference>
<dbReference type="Pfam" id="PF07383">
    <property type="entry name" value="DUF1496"/>
    <property type="match status" value="1"/>
</dbReference>
<feature type="signal peptide" evidence="1">
    <location>
        <begin position="1"/>
        <end position="21"/>
    </location>
</feature>
<gene>
    <name evidence="2" type="ORF">C5468_17780</name>
</gene>
<evidence type="ECO:0000256" key="1">
    <source>
        <dbReference type="SAM" id="SignalP"/>
    </source>
</evidence>
<organism evidence="2 3">
    <name type="scientific">Photorhabdus luminescens subsp. mexicana</name>
    <dbReference type="NCBI Taxonomy" id="2100167"/>
    <lineage>
        <taxon>Bacteria</taxon>
        <taxon>Pseudomonadati</taxon>
        <taxon>Pseudomonadota</taxon>
        <taxon>Gammaproteobacteria</taxon>
        <taxon>Enterobacterales</taxon>
        <taxon>Morganellaceae</taxon>
        <taxon>Photorhabdus</taxon>
    </lineage>
</organism>
<dbReference type="AlphaFoldDB" id="A0A4R4J360"/>
<evidence type="ECO:0000313" key="2">
    <source>
        <dbReference type="EMBL" id="TDB47924.1"/>
    </source>
</evidence>
<evidence type="ECO:0008006" key="4">
    <source>
        <dbReference type="Google" id="ProtNLM"/>
    </source>
</evidence>